<accession>A0A1A0VEY2</accession>
<evidence type="ECO:0000313" key="2">
    <source>
        <dbReference type="EMBL" id="OBB81810.1"/>
    </source>
</evidence>
<name>A0A1A0VEY2_MYCPR</name>
<evidence type="ECO:0000256" key="1">
    <source>
        <dbReference type="SAM" id="MobiDB-lite"/>
    </source>
</evidence>
<reference evidence="3" key="1">
    <citation type="submission" date="2016-06" db="EMBL/GenBank/DDBJ databases">
        <authorList>
            <person name="Sutton G."/>
            <person name="Brinkac L."/>
            <person name="Sanka R."/>
            <person name="Adams M."/>
            <person name="Lau E."/>
            <person name="Mehaffy C."/>
            <person name="Tameris M."/>
            <person name="Hatherill M."/>
            <person name="Hanekom W."/>
            <person name="Mahomed H."/>
            <person name="Mcshane H."/>
        </authorList>
    </citation>
    <scope>NUCLEOTIDE SEQUENCE [LARGE SCALE GENOMIC DNA]</scope>
    <source>
        <strain evidence="3">852002-10433_SCH5171157</strain>
    </source>
</reference>
<comment type="caution">
    <text evidence="2">The sequence shown here is derived from an EMBL/GenBank/DDBJ whole genome shotgun (WGS) entry which is preliminary data.</text>
</comment>
<sequence length="61" mass="6549">MAAADKSAHDADLLDTLSQRVVVGVGAVETKYVRLQSGQGTRRHAGRVDRSDELGVQTSIR</sequence>
<organism evidence="2 3">
    <name type="scientific">Mycolicibacterium peregrinum</name>
    <name type="common">Mycobacterium peregrinum</name>
    <dbReference type="NCBI Taxonomy" id="43304"/>
    <lineage>
        <taxon>Bacteria</taxon>
        <taxon>Bacillati</taxon>
        <taxon>Actinomycetota</taxon>
        <taxon>Actinomycetes</taxon>
        <taxon>Mycobacteriales</taxon>
        <taxon>Mycobacteriaceae</taxon>
        <taxon>Mycolicibacterium</taxon>
    </lineage>
</organism>
<gene>
    <name evidence="2" type="ORF">A5779_09590</name>
</gene>
<dbReference type="RefSeq" id="WP_064887152.1">
    <property type="nucleotide sequence ID" value="NZ_JBLVUT010000001.1"/>
</dbReference>
<feature type="region of interest" description="Disordered" evidence="1">
    <location>
        <begin position="36"/>
        <end position="61"/>
    </location>
</feature>
<proteinExistence type="predicted"/>
<evidence type="ECO:0000313" key="3">
    <source>
        <dbReference type="Proteomes" id="UP000094008"/>
    </source>
</evidence>
<dbReference type="AlphaFoldDB" id="A0A1A0VEY2"/>
<dbReference type="EMBL" id="LZSY01000179">
    <property type="protein sequence ID" value="OBB81810.1"/>
    <property type="molecule type" value="Genomic_DNA"/>
</dbReference>
<protein>
    <submittedName>
        <fullName evidence="2">Uncharacterized protein</fullName>
    </submittedName>
</protein>
<dbReference type="OrthoDB" id="4635589at2"/>
<dbReference type="Proteomes" id="UP000094008">
    <property type="component" value="Unassembled WGS sequence"/>
</dbReference>